<dbReference type="InterPro" id="IPR036291">
    <property type="entry name" value="NAD(P)-bd_dom_sf"/>
</dbReference>
<dbReference type="PANTHER" id="PTHR42789">
    <property type="entry name" value="D-ISOMER SPECIFIC 2-HYDROXYACID DEHYDROGENASE FAMILY PROTEIN (AFU_ORTHOLOGUE AFUA_6G10090)"/>
    <property type="match status" value="1"/>
</dbReference>
<keyword evidence="3 5" id="KW-0560">Oxidoreductase</keyword>
<keyword evidence="2" id="KW-0028">Amino-acid biosynthesis</keyword>
<proteinExistence type="inferred from homology"/>
<dbReference type="RefSeq" id="WP_263338990.1">
    <property type="nucleotide sequence ID" value="NZ_JAOVQO010000018.1"/>
</dbReference>
<keyword evidence="4" id="KW-0520">NAD</keyword>
<dbReference type="InterPro" id="IPR006139">
    <property type="entry name" value="D-isomer_2_OHA_DH_cat_dom"/>
</dbReference>
<feature type="domain" description="D-isomer specific 2-hydroxyacid dehydrogenase catalytic" evidence="6">
    <location>
        <begin position="26"/>
        <end position="316"/>
    </location>
</feature>
<evidence type="ECO:0000256" key="2">
    <source>
        <dbReference type="ARBA" id="ARBA00022605"/>
    </source>
</evidence>
<name>A0ABT2X779_9RHOB</name>
<dbReference type="CDD" id="cd05299">
    <property type="entry name" value="CtBP_dh"/>
    <property type="match status" value="1"/>
</dbReference>
<dbReference type="Pfam" id="PF02826">
    <property type="entry name" value="2-Hacid_dh_C"/>
    <property type="match status" value="1"/>
</dbReference>
<dbReference type="InterPro" id="IPR029752">
    <property type="entry name" value="D-isomer_DH_CS1"/>
</dbReference>
<evidence type="ECO:0000256" key="5">
    <source>
        <dbReference type="RuleBase" id="RU003719"/>
    </source>
</evidence>
<gene>
    <name evidence="8" type="ORF">OEZ60_17490</name>
</gene>
<dbReference type="SUPFAM" id="SSF52283">
    <property type="entry name" value="Formate/glycerate dehydrogenase catalytic domain-like"/>
    <property type="match status" value="1"/>
</dbReference>
<evidence type="ECO:0000313" key="9">
    <source>
        <dbReference type="Proteomes" id="UP001209535"/>
    </source>
</evidence>
<dbReference type="SUPFAM" id="SSF51735">
    <property type="entry name" value="NAD(P)-binding Rossmann-fold domains"/>
    <property type="match status" value="1"/>
</dbReference>
<dbReference type="Pfam" id="PF00389">
    <property type="entry name" value="2-Hacid_dh"/>
    <property type="match status" value="1"/>
</dbReference>
<evidence type="ECO:0000259" key="7">
    <source>
        <dbReference type="Pfam" id="PF02826"/>
    </source>
</evidence>
<evidence type="ECO:0000259" key="6">
    <source>
        <dbReference type="Pfam" id="PF00389"/>
    </source>
</evidence>
<evidence type="ECO:0000256" key="4">
    <source>
        <dbReference type="ARBA" id="ARBA00023027"/>
    </source>
</evidence>
<dbReference type="InterPro" id="IPR006140">
    <property type="entry name" value="D-isomer_DH_NAD-bd"/>
</dbReference>
<evidence type="ECO:0000256" key="1">
    <source>
        <dbReference type="ARBA" id="ARBA00005854"/>
    </source>
</evidence>
<feature type="domain" description="D-isomer specific 2-hydroxyacid dehydrogenase NAD-binding" evidence="7">
    <location>
        <begin position="106"/>
        <end position="288"/>
    </location>
</feature>
<evidence type="ECO:0000313" key="8">
    <source>
        <dbReference type="EMBL" id="MCU9849794.1"/>
    </source>
</evidence>
<organism evidence="8 9">
    <name type="scientific">Albidovulum salinarum</name>
    <dbReference type="NCBI Taxonomy" id="2984153"/>
    <lineage>
        <taxon>Bacteria</taxon>
        <taxon>Pseudomonadati</taxon>
        <taxon>Pseudomonadota</taxon>
        <taxon>Alphaproteobacteria</taxon>
        <taxon>Rhodobacterales</taxon>
        <taxon>Paracoccaceae</taxon>
        <taxon>Albidovulum</taxon>
    </lineage>
</organism>
<sequence>MKIVRTDCELETPQLDAELRRRGELVLLPEGVSEAALAAEVASADLLVMCYTPVTAAVIAAATRLRGIVKYGVGIDAIDIPAAIAKGIPVVNIPEYAEETVAEGAFTLMIALAKKLVPLDRQMQAEGWAWPTARWMGSDIAGKTVGIVGLGRIGKSFARMAGQGFRARVISFTPGMSAEEMAAHGVEKVDDLHEMLAQSDFVSLHCTLNEMTRHIIGAAELAAMKPAAFLINSSRGALVDEAALVAALTEGRIAGAGLDVFSSEPLSLSGHLMSPLFRLPNVLLLPHLTFYTAEAMERLERETLERCDEALSGRPLLVKSRDPRLRAQEQGVRFG</sequence>
<dbReference type="InterPro" id="IPR050857">
    <property type="entry name" value="D-2-hydroxyacid_DH"/>
</dbReference>
<comment type="caution">
    <text evidence="8">The sequence shown here is derived from an EMBL/GenBank/DDBJ whole genome shotgun (WGS) entry which is preliminary data.</text>
</comment>
<dbReference type="EMBL" id="JAOVQO010000018">
    <property type="protein sequence ID" value="MCU9849794.1"/>
    <property type="molecule type" value="Genomic_DNA"/>
</dbReference>
<dbReference type="PROSITE" id="PS00065">
    <property type="entry name" value="D_2_HYDROXYACID_DH_1"/>
    <property type="match status" value="1"/>
</dbReference>
<dbReference type="Gene3D" id="3.40.50.720">
    <property type="entry name" value="NAD(P)-binding Rossmann-like Domain"/>
    <property type="match status" value="2"/>
</dbReference>
<evidence type="ECO:0000256" key="3">
    <source>
        <dbReference type="ARBA" id="ARBA00023002"/>
    </source>
</evidence>
<comment type="similarity">
    <text evidence="1 5">Belongs to the D-isomer specific 2-hydroxyacid dehydrogenase family.</text>
</comment>
<keyword evidence="9" id="KW-1185">Reference proteome</keyword>
<dbReference type="PANTHER" id="PTHR42789:SF1">
    <property type="entry name" value="D-ISOMER SPECIFIC 2-HYDROXYACID DEHYDROGENASE FAMILY PROTEIN (AFU_ORTHOLOGUE AFUA_6G10090)"/>
    <property type="match status" value="1"/>
</dbReference>
<dbReference type="InterPro" id="IPR043322">
    <property type="entry name" value="CtBP"/>
</dbReference>
<reference evidence="8 9" key="1">
    <citation type="submission" date="2022-10" db="EMBL/GenBank/DDBJ databases">
        <title>Defluviimonas sp. nov., isolated from ocean surface sediments.</title>
        <authorList>
            <person name="He W."/>
            <person name="Wang L."/>
            <person name="Zhang D.-F."/>
        </authorList>
    </citation>
    <scope>NUCLEOTIDE SEQUENCE [LARGE SCALE GENOMIC DNA]</scope>
    <source>
        <strain evidence="8 9">WL0024</strain>
    </source>
</reference>
<accession>A0ABT2X779</accession>
<protein>
    <submittedName>
        <fullName evidence="8">C-terminal binding protein</fullName>
    </submittedName>
</protein>
<dbReference type="Proteomes" id="UP001209535">
    <property type="component" value="Unassembled WGS sequence"/>
</dbReference>